<evidence type="ECO:0000313" key="2">
    <source>
        <dbReference type="Proteomes" id="UP000256964"/>
    </source>
</evidence>
<reference evidence="1 2" key="1">
    <citation type="journal article" date="2018" name="Biotechnol. Biofuels">
        <title>Integrative visual omics of the white-rot fungus Polyporus brumalis exposes the biotechnological potential of its oxidative enzymes for delignifying raw plant biomass.</title>
        <authorList>
            <person name="Miyauchi S."/>
            <person name="Rancon A."/>
            <person name="Drula E."/>
            <person name="Hage H."/>
            <person name="Chaduli D."/>
            <person name="Favel A."/>
            <person name="Grisel S."/>
            <person name="Henrissat B."/>
            <person name="Herpoel-Gimbert I."/>
            <person name="Ruiz-Duenas F.J."/>
            <person name="Chevret D."/>
            <person name="Hainaut M."/>
            <person name="Lin J."/>
            <person name="Wang M."/>
            <person name="Pangilinan J."/>
            <person name="Lipzen A."/>
            <person name="Lesage-Meessen L."/>
            <person name="Navarro D."/>
            <person name="Riley R."/>
            <person name="Grigoriev I.V."/>
            <person name="Zhou S."/>
            <person name="Raouche S."/>
            <person name="Rosso M.N."/>
        </authorList>
    </citation>
    <scope>NUCLEOTIDE SEQUENCE [LARGE SCALE GENOMIC DNA]</scope>
    <source>
        <strain evidence="1 2">BRFM 1820</strain>
    </source>
</reference>
<accession>A0A371CJM2</accession>
<dbReference type="AlphaFoldDB" id="A0A371CJM2"/>
<proteinExistence type="predicted"/>
<protein>
    <submittedName>
        <fullName evidence="1">Uncharacterized protein</fullName>
    </submittedName>
</protein>
<feature type="non-terminal residue" evidence="1">
    <location>
        <position position="123"/>
    </location>
</feature>
<sequence>RRGYKQHRQLFRLLTPASMSGDETDGPEKKHPPVWRIIIAKWQSQALRNFLWALDRMYREDWAKRRVGGNPPRVRVQREGTEEDGIPPIGLWKNCFDDAWLAKQPDYYVRDLEIVDEDYDFKL</sequence>
<dbReference type="EMBL" id="KZ857552">
    <property type="protein sequence ID" value="RDX40492.1"/>
    <property type="molecule type" value="Genomic_DNA"/>
</dbReference>
<keyword evidence="2" id="KW-1185">Reference proteome</keyword>
<name>A0A371CJM2_9APHY</name>
<dbReference type="OrthoDB" id="2794493at2759"/>
<dbReference type="Proteomes" id="UP000256964">
    <property type="component" value="Unassembled WGS sequence"/>
</dbReference>
<gene>
    <name evidence="1" type="ORF">OH76DRAFT_1302713</name>
</gene>
<feature type="non-terminal residue" evidence="1">
    <location>
        <position position="1"/>
    </location>
</feature>
<organism evidence="1 2">
    <name type="scientific">Lentinus brumalis</name>
    <dbReference type="NCBI Taxonomy" id="2498619"/>
    <lineage>
        <taxon>Eukaryota</taxon>
        <taxon>Fungi</taxon>
        <taxon>Dikarya</taxon>
        <taxon>Basidiomycota</taxon>
        <taxon>Agaricomycotina</taxon>
        <taxon>Agaricomycetes</taxon>
        <taxon>Polyporales</taxon>
        <taxon>Polyporaceae</taxon>
        <taxon>Lentinus</taxon>
    </lineage>
</organism>
<evidence type="ECO:0000313" key="1">
    <source>
        <dbReference type="EMBL" id="RDX40492.1"/>
    </source>
</evidence>